<keyword evidence="4 7" id="KW-1133">Transmembrane helix</keyword>
<feature type="region of interest" description="Disordered" evidence="6">
    <location>
        <begin position="1"/>
        <end position="53"/>
    </location>
</feature>
<dbReference type="EMBL" id="JAGGDJ010000046">
    <property type="protein sequence ID" value="MBO7748041.1"/>
    <property type="molecule type" value="Genomic_DNA"/>
</dbReference>
<proteinExistence type="predicted"/>
<feature type="transmembrane region" description="Helical" evidence="7">
    <location>
        <begin position="454"/>
        <end position="472"/>
    </location>
</feature>
<name>A0ABS3WI89_9BACL</name>
<dbReference type="InterPro" id="IPR024923">
    <property type="entry name" value="PG_synth_SpoVB"/>
</dbReference>
<feature type="transmembrane region" description="Helical" evidence="7">
    <location>
        <begin position="98"/>
        <end position="119"/>
    </location>
</feature>
<keyword evidence="3 7" id="KW-0812">Transmembrane</keyword>
<feature type="non-terminal residue" evidence="8">
    <location>
        <position position="537"/>
    </location>
</feature>
<evidence type="ECO:0000256" key="7">
    <source>
        <dbReference type="SAM" id="Phobius"/>
    </source>
</evidence>
<feature type="transmembrane region" description="Helical" evidence="7">
    <location>
        <begin position="365"/>
        <end position="385"/>
    </location>
</feature>
<dbReference type="InterPro" id="IPR050833">
    <property type="entry name" value="Poly_Biosynth_Transport"/>
</dbReference>
<evidence type="ECO:0000256" key="6">
    <source>
        <dbReference type="SAM" id="MobiDB-lite"/>
    </source>
</evidence>
<feature type="transmembrane region" description="Helical" evidence="7">
    <location>
        <begin position="233"/>
        <end position="258"/>
    </location>
</feature>
<feature type="transmembrane region" description="Helical" evidence="7">
    <location>
        <begin position="417"/>
        <end position="442"/>
    </location>
</feature>
<dbReference type="InterPro" id="IPR002797">
    <property type="entry name" value="Polysacc_synth"/>
</dbReference>
<dbReference type="PANTHER" id="PTHR30250">
    <property type="entry name" value="PST FAMILY PREDICTED COLANIC ACID TRANSPORTER"/>
    <property type="match status" value="1"/>
</dbReference>
<evidence type="ECO:0000256" key="5">
    <source>
        <dbReference type="ARBA" id="ARBA00023136"/>
    </source>
</evidence>
<feature type="compositionally biased region" description="Basic and acidic residues" evidence="6">
    <location>
        <begin position="15"/>
        <end position="48"/>
    </location>
</feature>
<keyword evidence="9" id="KW-1185">Reference proteome</keyword>
<keyword evidence="5 7" id="KW-0472">Membrane</keyword>
<dbReference type="Proteomes" id="UP000670947">
    <property type="component" value="Unassembled WGS sequence"/>
</dbReference>
<sequence>MKQKQAGNLAGGAGSEERDVRALGGQDGRHEDGQASSRSEGEGAERRSGGTGPRFMRGAALMGGAMLVSKALGTLQKIPMQNIAGDRVFGIYNAVYPLYQLLLVMVTAGFPVAISLLVAEREAAGDRNGSARVLSASVRLLAACGIAGFLLLWTGARQIADWLGDDAAVQAVRASSLAFWVAPVMAAFRGYYQGRGHMLPSAASQLAEQAVRVAGMLALLIAGWQLGWPDARLAAGATAGSAIGGTAGLAAIVGYWAWEKKRAAAGTGADALNERPADRGNERPPKRARGQGRSRDGLGEAASPGTNVRILGARPSAEPGLPGEAASWADARERRRSEAAAAGGGRAGGDSDAAAASLPALMKRLALLAVPVTLGALALPVLNVVDAFTVPRLLQGDGLAQPEAMSLFGLYSRGQPLVQLVVMVAGAMGGAFVPALAGARASGDADRIRRQTALVLRAAWSVGAAAAVGLALLAEPMNVMLYADADGSRTFALVGCTALAGTVSALAAAVLQGLGAARTPALLMLTAAALKAAFNAA</sequence>
<protein>
    <submittedName>
        <fullName evidence="8">Polysaccharide biosynthesis protein</fullName>
    </submittedName>
</protein>
<feature type="transmembrane region" description="Helical" evidence="7">
    <location>
        <begin position="167"/>
        <end position="188"/>
    </location>
</feature>
<evidence type="ECO:0000313" key="9">
    <source>
        <dbReference type="Proteomes" id="UP000670947"/>
    </source>
</evidence>
<dbReference type="PIRSF" id="PIRSF038958">
    <property type="entry name" value="PG_synth_SpoVB"/>
    <property type="match status" value="1"/>
</dbReference>
<comment type="caution">
    <text evidence="8">The sequence shown here is derived from an EMBL/GenBank/DDBJ whole genome shotgun (WGS) entry which is preliminary data.</text>
</comment>
<feature type="compositionally biased region" description="Basic and acidic residues" evidence="6">
    <location>
        <begin position="272"/>
        <end position="285"/>
    </location>
</feature>
<evidence type="ECO:0000313" key="8">
    <source>
        <dbReference type="EMBL" id="MBO7748041.1"/>
    </source>
</evidence>
<feature type="transmembrane region" description="Helical" evidence="7">
    <location>
        <begin position="492"/>
        <end position="514"/>
    </location>
</feature>
<dbReference type="PANTHER" id="PTHR30250:SF29">
    <property type="entry name" value="POLYSACCHARIDE BIOSYNTHESIS PROTEIN C-TERMINAL DOMAIN-CONTAINING PROTEIN"/>
    <property type="match status" value="1"/>
</dbReference>
<organism evidence="8 9">
    <name type="scientific">Paenibacillus artemisiicola</name>
    <dbReference type="NCBI Taxonomy" id="1172618"/>
    <lineage>
        <taxon>Bacteria</taxon>
        <taxon>Bacillati</taxon>
        <taxon>Bacillota</taxon>
        <taxon>Bacilli</taxon>
        <taxon>Bacillales</taxon>
        <taxon>Paenibacillaceae</taxon>
        <taxon>Paenibacillus</taxon>
    </lineage>
</organism>
<feature type="transmembrane region" description="Helical" evidence="7">
    <location>
        <begin position="131"/>
        <end position="155"/>
    </location>
</feature>
<dbReference type="CDD" id="cd13124">
    <property type="entry name" value="MATE_SpoVB_like"/>
    <property type="match status" value="1"/>
</dbReference>
<gene>
    <name evidence="8" type="ORF">I8J29_27990</name>
</gene>
<evidence type="ECO:0000256" key="1">
    <source>
        <dbReference type="ARBA" id="ARBA00004651"/>
    </source>
</evidence>
<dbReference type="RefSeq" id="WP_208850649.1">
    <property type="nucleotide sequence ID" value="NZ_JAGGDJ010000046.1"/>
</dbReference>
<evidence type="ECO:0000256" key="4">
    <source>
        <dbReference type="ARBA" id="ARBA00022989"/>
    </source>
</evidence>
<dbReference type="Pfam" id="PF01943">
    <property type="entry name" value="Polysacc_synt"/>
    <property type="match status" value="1"/>
</dbReference>
<feature type="region of interest" description="Disordered" evidence="6">
    <location>
        <begin position="267"/>
        <end position="353"/>
    </location>
</feature>
<feature type="transmembrane region" description="Helical" evidence="7">
    <location>
        <begin position="209"/>
        <end position="227"/>
    </location>
</feature>
<comment type="subcellular location">
    <subcellularLocation>
        <location evidence="1">Cell membrane</location>
        <topology evidence="1">Multi-pass membrane protein</topology>
    </subcellularLocation>
</comment>
<evidence type="ECO:0000256" key="3">
    <source>
        <dbReference type="ARBA" id="ARBA00022692"/>
    </source>
</evidence>
<keyword evidence="2" id="KW-1003">Cell membrane</keyword>
<reference evidence="8 9" key="1">
    <citation type="submission" date="2021-03" db="EMBL/GenBank/DDBJ databases">
        <title>Paenibacillus artemisicola MWE-103 whole genome sequence.</title>
        <authorList>
            <person name="Ham Y.J."/>
        </authorList>
    </citation>
    <scope>NUCLEOTIDE SEQUENCE [LARGE SCALE GENOMIC DNA]</scope>
    <source>
        <strain evidence="8 9">MWE-103</strain>
    </source>
</reference>
<accession>A0ABS3WI89</accession>
<evidence type="ECO:0000256" key="2">
    <source>
        <dbReference type="ARBA" id="ARBA00022475"/>
    </source>
</evidence>